<dbReference type="OrthoDB" id="1684102at2759"/>
<keyword evidence="2" id="KW-1185">Reference proteome</keyword>
<accession>A0A1Y1XNV5</accession>
<protein>
    <submittedName>
        <fullName evidence="1">Uncharacterized protein</fullName>
    </submittedName>
</protein>
<dbReference type="Proteomes" id="UP000193498">
    <property type="component" value="Unassembled WGS sequence"/>
</dbReference>
<dbReference type="PANTHER" id="PTHR38134">
    <property type="entry name" value="SLR1395 PROTEIN"/>
    <property type="match status" value="1"/>
</dbReference>
<comment type="caution">
    <text evidence="1">The sequence shown here is derived from an EMBL/GenBank/DDBJ whole genome shotgun (WGS) entry which is preliminary data.</text>
</comment>
<name>A0A1Y1XNV5_9FUNG</name>
<evidence type="ECO:0000313" key="1">
    <source>
        <dbReference type="EMBL" id="ORX87437.1"/>
    </source>
</evidence>
<dbReference type="Gene3D" id="3.40.50.2000">
    <property type="entry name" value="Glycogen Phosphorylase B"/>
    <property type="match status" value="1"/>
</dbReference>
<proteinExistence type="predicted"/>
<dbReference type="SUPFAM" id="SSF53756">
    <property type="entry name" value="UDP-Glycosyltransferase/glycogen phosphorylase"/>
    <property type="match status" value="1"/>
</dbReference>
<dbReference type="STRING" id="1314790.A0A1Y1XNV5"/>
<organism evidence="1 2">
    <name type="scientific">Basidiobolus meristosporus CBS 931.73</name>
    <dbReference type="NCBI Taxonomy" id="1314790"/>
    <lineage>
        <taxon>Eukaryota</taxon>
        <taxon>Fungi</taxon>
        <taxon>Fungi incertae sedis</taxon>
        <taxon>Zoopagomycota</taxon>
        <taxon>Entomophthoromycotina</taxon>
        <taxon>Basidiobolomycetes</taxon>
        <taxon>Basidiobolales</taxon>
        <taxon>Basidiobolaceae</taxon>
        <taxon>Basidiobolus</taxon>
    </lineage>
</organism>
<gene>
    <name evidence="1" type="ORF">K493DRAFT_237436</name>
</gene>
<dbReference type="AlphaFoldDB" id="A0A1Y1XNV5"/>
<dbReference type="EMBL" id="MCFE01000553">
    <property type="protein sequence ID" value="ORX87437.1"/>
    <property type="molecule type" value="Genomic_DNA"/>
</dbReference>
<dbReference type="InterPro" id="IPR053205">
    <property type="entry name" value="GHMP_kinase_L-arabinokinase"/>
</dbReference>
<dbReference type="PANTHER" id="PTHR38134:SF2">
    <property type="entry name" value="GALACTOKINASE"/>
    <property type="match status" value="1"/>
</dbReference>
<sequence>MLSVYPSATWAYRHSVIDPVVEQPLPYDVDRITSLTNLECFMERYEEKVEEEVAWLTSIKANLVVSDAPFLPCAAARRCNVPCVIASNFTFDKVYEGLLAGDAYDKILHKWLPIITNAYKQADTLLRMPGFIEIPAFPSSNDAAVIDTPLFGRRSRLSKMEVLKSFGLAREDAEAIPKVLLIAFGGHSMKEEKWSRALPDGWVGIVCGINPAEYKLPANFVCADRSTYVPDLVNCSDVVLGKLGFGTCTECILHRKPMLFVSRPAFIEEPGLLSMMQQYGVGIEIPRDNFERGDWQEFVLNASEATYAESDVTALSGDEFIAKKLLALGSSD</sequence>
<evidence type="ECO:0000313" key="2">
    <source>
        <dbReference type="Proteomes" id="UP000193498"/>
    </source>
</evidence>
<dbReference type="InParanoid" id="A0A1Y1XNV5"/>
<reference evidence="1 2" key="1">
    <citation type="submission" date="2016-07" db="EMBL/GenBank/DDBJ databases">
        <title>Pervasive Adenine N6-methylation of Active Genes in Fungi.</title>
        <authorList>
            <consortium name="DOE Joint Genome Institute"/>
            <person name="Mondo S.J."/>
            <person name="Dannebaum R.O."/>
            <person name="Kuo R.C."/>
            <person name="Labutti K."/>
            <person name="Haridas S."/>
            <person name="Kuo A."/>
            <person name="Salamov A."/>
            <person name="Ahrendt S.R."/>
            <person name="Lipzen A."/>
            <person name="Sullivan W."/>
            <person name="Andreopoulos W.B."/>
            <person name="Clum A."/>
            <person name="Lindquist E."/>
            <person name="Daum C."/>
            <person name="Ramamoorthy G.K."/>
            <person name="Gryganskyi A."/>
            <person name="Culley D."/>
            <person name="Magnuson J.K."/>
            <person name="James T.Y."/>
            <person name="O'Malley M.A."/>
            <person name="Stajich J.E."/>
            <person name="Spatafora J.W."/>
            <person name="Visel A."/>
            <person name="Grigoriev I.V."/>
        </authorList>
    </citation>
    <scope>NUCLEOTIDE SEQUENCE [LARGE SCALE GENOMIC DNA]</scope>
    <source>
        <strain evidence="1 2">CBS 931.73</strain>
    </source>
</reference>